<dbReference type="Gene3D" id="1.10.150.650">
    <property type="match status" value="1"/>
</dbReference>
<gene>
    <name evidence="3" type="ordered locus">Ksed_19240</name>
</gene>
<dbReference type="GO" id="GO:0004534">
    <property type="term" value="F:5'-3' RNA exonuclease activity"/>
    <property type="evidence" value="ECO:0007669"/>
    <property type="project" value="TreeGrafter"/>
</dbReference>
<proteinExistence type="predicted"/>
<dbReference type="STRING" id="478801.Ksed_19240"/>
<organism evidence="3 4">
    <name type="scientific">Kytococcus sedentarius (strain ATCC 14392 / DSM 20547 / JCM 11482 / CCUG 33030 / NBRC 15357 / NCTC 11040 / CCM 314 / 541)</name>
    <name type="common">Micrococcus sedentarius</name>
    <dbReference type="NCBI Taxonomy" id="478801"/>
    <lineage>
        <taxon>Bacteria</taxon>
        <taxon>Bacillati</taxon>
        <taxon>Actinomycetota</taxon>
        <taxon>Actinomycetes</taxon>
        <taxon>Micrococcales</taxon>
        <taxon>Kytococcaceae</taxon>
        <taxon>Kytococcus</taxon>
    </lineage>
</organism>
<dbReference type="GO" id="GO:0035312">
    <property type="term" value="F:5'-3' DNA exonuclease activity"/>
    <property type="evidence" value="ECO:0007669"/>
    <property type="project" value="TreeGrafter"/>
</dbReference>
<dbReference type="Gene3D" id="3.20.20.140">
    <property type="entry name" value="Metal-dependent hydrolases"/>
    <property type="match status" value="1"/>
</dbReference>
<evidence type="ECO:0000256" key="1">
    <source>
        <dbReference type="SAM" id="MobiDB-lite"/>
    </source>
</evidence>
<dbReference type="Proteomes" id="UP000006666">
    <property type="component" value="Chromosome"/>
</dbReference>
<dbReference type="EMBL" id="CP001686">
    <property type="protein sequence ID" value="ACV06924.1"/>
    <property type="molecule type" value="Genomic_DNA"/>
</dbReference>
<feature type="compositionally biased region" description="Basic and acidic residues" evidence="1">
    <location>
        <begin position="1"/>
        <end position="13"/>
    </location>
</feature>
<name>C7NK86_KYTSD</name>
<protein>
    <submittedName>
        <fullName evidence="3">Predicted metal-dependent phosphoesterase, PHP family</fullName>
    </submittedName>
</protein>
<accession>C7NK86</accession>
<dbReference type="eggNOG" id="COG0613">
    <property type="taxonomic scope" value="Bacteria"/>
</dbReference>
<dbReference type="InterPro" id="IPR003141">
    <property type="entry name" value="Pol/His_phosphatase_N"/>
</dbReference>
<dbReference type="RefSeq" id="WP_015779864.1">
    <property type="nucleotide sequence ID" value="NC_013169.1"/>
</dbReference>
<evidence type="ECO:0000313" key="4">
    <source>
        <dbReference type="Proteomes" id="UP000006666"/>
    </source>
</evidence>
<feature type="region of interest" description="Disordered" evidence="1">
    <location>
        <begin position="1"/>
        <end position="23"/>
    </location>
</feature>
<feature type="domain" description="Polymerase/histidinol phosphatase N-terminal" evidence="2">
    <location>
        <begin position="9"/>
        <end position="74"/>
    </location>
</feature>
<dbReference type="PANTHER" id="PTHR42924">
    <property type="entry name" value="EXONUCLEASE"/>
    <property type="match status" value="1"/>
</dbReference>
<dbReference type="Pfam" id="PF02811">
    <property type="entry name" value="PHP"/>
    <property type="match status" value="1"/>
</dbReference>
<dbReference type="CDD" id="cd07438">
    <property type="entry name" value="PHP_HisPPase_AMP"/>
    <property type="match status" value="1"/>
</dbReference>
<dbReference type="HOGENOM" id="CLU_067347_1_0_11"/>
<evidence type="ECO:0000313" key="3">
    <source>
        <dbReference type="EMBL" id="ACV06924.1"/>
    </source>
</evidence>
<sequence>MSNDLRHRIDPHTHSAASDGTQAPAELVRTAAELGLGAVALTDHDTTSGWVEALAAGEALGVQVLGGIEVSAQVPRIGERPVSVHLLAHRLEPGNPALVELLQATVRGRHERMDRMAAMVAEDLGWTPQEVWAHVPTGATPGRPHIADALVAAGTVADRDEAFAGPLGRGGRYNLPHPVPAAADVLRAVREAGGVVALAHPLAALRGRSVTREEVEEMVDLGLQGIEVDHRDHDAAERELAAHWARALGLVPLGSSDYHGAGKPNRMAENTTPLEVFGEFLAR</sequence>
<dbReference type="PANTHER" id="PTHR42924:SF3">
    <property type="entry name" value="POLYMERASE_HISTIDINOL PHOSPHATASE N-TERMINAL DOMAIN-CONTAINING PROTEIN"/>
    <property type="match status" value="1"/>
</dbReference>
<reference evidence="3 4" key="1">
    <citation type="journal article" date="2009" name="Stand. Genomic Sci.">
        <title>Complete genome sequence of Kytococcus sedentarius type strain (541).</title>
        <authorList>
            <person name="Sims D."/>
            <person name="Brettin T."/>
            <person name="Detter J.C."/>
            <person name="Han C."/>
            <person name="Lapidus A."/>
            <person name="Copeland A."/>
            <person name="Glavina Del Rio T."/>
            <person name="Nolan M."/>
            <person name="Chen F."/>
            <person name="Lucas S."/>
            <person name="Tice H."/>
            <person name="Cheng J.F."/>
            <person name="Bruce D."/>
            <person name="Goodwin L."/>
            <person name="Pitluck S."/>
            <person name="Ovchinnikova G."/>
            <person name="Pati A."/>
            <person name="Ivanova N."/>
            <person name="Mavrommatis K."/>
            <person name="Chen A."/>
            <person name="Palaniappan K."/>
            <person name="D'haeseleer P."/>
            <person name="Chain P."/>
            <person name="Bristow J."/>
            <person name="Eisen J.A."/>
            <person name="Markowitz V."/>
            <person name="Hugenholtz P."/>
            <person name="Schneider S."/>
            <person name="Goker M."/>
            <person name="Pukall R."/>
            <person name="Kyrpides N.C."/>
            <person name="Klenk H.P."/>
        </authorList>
    </citation>
    <scope>NUCLEOTIDE SEQUENCE [LARGE SCALE GENOMIC DNA]</scope>
    <source>
        <strain evidence="4">ATCC 14392 / DSM 20547 / JCM 11482 / CCUG 33030 / NBRC 15357 / NCTC 11040 / CCM 314 / 541</strain>
    </source>
</reference>
<keyword evidence="4" id="KW-1185">Reference proteome</keyword>
<dbReference type="SMART" id="SM00481">
    <property type="entry name" value="POLIIIAc"/>
    <property type="match status" value="1"/>
</dbReference>
<dbReference type="KEGG" id="kse:Ksed_19240"/>
<evidence type="ECO:0000259" key="2">
    <source>
        <dbReference type="SMART" id="SM00481"/>
    </source>
</evidence>
<dbReference type="AlphaFoldDB" id="C7NK86"/>
<dbReference type="InterPro" id="IPR016195">
    <property type="entry name" value="Pol/histidinol_Pase-like"/>
</dbReference>
<dbReference type="InterPro" id="IPR052018">
    <property type="entry name" value="PHP_domain"/>
</dbReference>
<dbReference type="InterPro" id="IPR004013">
    <property type="entry name" value="PHP_dom"/>
</dbReference>
<dbReference type="SUPFAM" id="SSF89550">
    <property type="entry name" value="PHP domain-like"/>
    <property type="match status" value="1"/>
</dbReference>